<feature type="region of interest" description="Disordered" evidence="1">
    <location>
        <begin position="53"/>
        <end position="77"/>
    </location>
</feature>
<sequence length="378" mass="39790">MSWYAFDAVDDALSATRRFLLPFSFGRWARVALVVLFLGSGVGGFTFPGFPGGTGTGPVPTEPTEPTPTEPVPTDPGPELDPGTLELLLWVGLALLAVLVAVGLVWTVVAPVMRFVLVDMLRTDEVRVRRWFRTRFWKGMRLLGFQLGVGLLVSLPLFVLGALFLLLDMGTGVGLAGLLVLALVAVPVLLVVGFFLGFTTQFVVPVMVAADVGVVAGWRRFWPTLRGHPWQFLVYVLVRWVLTLGLSIGVAIVVGLLGAIVVVSSLIAGFLVAGAFGGVEAALASTTAVVLLALVALVGFAVLFVLTLAVAVPVRSFLTSYELSVLGRAEPRFALLPETGDEDSDSDGDPGTGNGGDGPRAVGGGTPAVTRRTGFGEY</sequence>
<keyword evidence="2" id="KW-0472">Membrane</keyword>
<dbReference type="RefSeq" id="WP_267622159.1">
    <property type="nucleotide sequence ID" value="NZ_JAODIW010000006.1"/>
</dbReference>
<feature type="transmembrane region" description="Helical" evidence="2">
    <location>
        <begin position="289"/>
        <end position="312"/>
    </location>
</feature>
<dbReference type="InterPro" id="IPR055966">
    <property type="entry name" value="DUF7544"/>
</dbReference>
<feature type="transmembrane region" description="Helical" evidence="2">
    <location>
        <begin position="233"/>
        <end position="254"/>
    </location>
</feature>
<feature type="compositionally biased region" description="Gly residues" evidence="1">
    <location>
        <begin position="350"/>
        <end position="366"/>
    </location>
</feature>
<evidence type="ECO:0000313" key="4">
    <source>
        <dbReference type="Proteomes" id="UP001595921"/>
    </source>
</evidence>
<dbReference type="Pfam" id="PF24400">
    <property type="entry name" value="DUF7544"/>
    <property type="match status" value="1"/>
</dbReference>
<gene>
    <name evidence="3" type="ORF">ACFO0N_06165</name>
</gene>
<feature type="transmembrane region" description="Helical" evidence="2">
    <location>
        <begin position="28"/>
        <end position="50"/>
    </location>
</feature>
<dbReference type="EMBL" id="JBHSDS010000003">
    <property type="protein sequence ID" value="MFC4357535.1"/>
    <property type="molecule type" value="Genomic_DNA"/>
</dbReference>
<evidence type="ECO:0000256" key="1">
    <source>
        <dbReference type="SAM" id="MobiDB-lite"/>
    </source>
</evidence>
<feature type="compositionally biased region" description="Pro residues" evidence="1">
    <location>
        <begin position="60"/>
        <end position="76"/>
    </location>
</feature>
<feature type="compositionally biased region" description="Acidic residues" evidence="1">
    <location>
        <begin position="339"/>
        <end position="348"/>
    </location>
</feature>
<protein>
    <recommendedName>
        <fullName evidence="5">Glycerophosphoryl diester phosphodiesterase membrane domain-containing protein</fullName>
    </recommendedName>
</protein>
<evidence type="ECO:0008006" key="5">
    <source>
        <dbReference type="Google" id="ProtNLM"/>
    </source>
</evidence>
<feature type="transmembrane region" description="Helical" evidence="2">
    <location>
        <begin position="88"/>
        <end position="121"/>
    </location>
</feature>
<feature type="transmembrane region" description="Helical" evidence="2">
    <location>
        <begin position="202"/>
        <end position="221"/>
    </location>
</feature>
<reference evidence="3 4" key="1">
    <citation type="journal article" date="2019" name="Int. J. Syst. Evol. Microbiol.">
        <title>The Global Catalogue of Microorganisms (GCM) 10K type strain sequencing project: providing services to taxonomists for standard genome sequencing and annotation.</title>
        <authorList>
            <consortium name="The Broad Institute Genomics Platform"/>
            <consortium name="The Broad Institute Genome Sequencing Center for Infectious Disease"/>
            <person name="Wu L."/>
            <person name="Ma J."/>
        </authorList>
    </citation>
    <scope>NUCLEOTIDE SEQUENCE [LARGE SCALE GENOMIC DNA]</scope>
    <source>
        <strain evidence="3 4">CGMCC 1.12553</strain>
    </source>
</reference>
<evidence type="ECO:0000313" key="3">
    <source>
        <dbReference type="EMBL" id="MFC4357535.1"/>
    </source>
</evidence>
<evidence type="ECO:0000256" key="2">
    <source>
        <dbReference type="SAM" id="Phobius"/>
    </source>
</evidence>
<feature type="transmembrane region" description="Helical" evidence="2">
    <location>
        <begin position="142"/>
        <end position="167"/>
    </location>
</feature>
<comment type="caution">
    <text evidence="3">The sequence shown here is derived from an EMBL/GenBank/DDBJ whole genome shotgun (WGS) entry which is preliminary data.</text>
</comment>
<keyword evidence="2" id="KW-1133">Transmembrane helix</keyword>
<keyword evidence="4" id="KW-1185">Reference proteome</keyword>
<keyword evidence="2" id="KW-0812">Transmembrane</keyword>
<dbReference type="AlphaFoldDB" id="A0ABD5PA13"/>
<feature type="transmembrane region" description="Helical" evidence="2">
    <location>
        <begin position="173"/>
        <end position="195"/>
    </location>
</feature>
<dbReference type="Proteomes" id="UP001595921">
    <property type="component" value="Unassembled WGS sequence"/>
</dbReference>
<accession>A0ABD5PA13</accession>
<proteinExistence type="predicted"/>
<name>A0ABD5PA13_9EURY</name>
<organism evidence="3 4">
    <name type="scientific">Halobium salinum</name>
    <dbReference type="NCBI Taxonomy" id="1364940"/>
    <lineage>
        <taxon>Archaea</taxon>
        <taxon>Methanobacteriati</taxon>
        <taxon>Methanobacteriota</taxon>
        <taxon>Stenosarchaea group</taxon>
        <taxon>Halobacteria</taxon>
        <taxon>Halobacteriales</taxon>
        <taxon>Haloferacaceae</taxon>
        <taxon>Halobium</taxon>
    </lineage>
</organism>
<feature type="transmembrane region" description="Helical" evidence="2">
    <location>
        <begin position="261"/>
        <end position="283"/>
    </location>
</feature>
<feature type="region of interest" description="Disordered" evidence="1">
    <location>
        <begin position="337"/>
        <end position="378"/>
    </location>
</feature>